<dbReference type="VEuPathDB" id="VectorBase:CQUJHB004564"/>
<sequence length="171" mass="19361">MAYETKLEFRTGNWSLKWIKFFLFMTNLMFVFTGVLVIATGVAVESVYKNFTSFVDEQFYSPTLMFIAVGVITLAIATFGFIGTFRESALLINIYCGILTVVFLLEVTATSVGIYHRREVDGILMQTLNSSLQRYPWNSNLQESVDFMQIEPIRSSMARLVSSRAEDVAAL</sequence>
<evidence type="ECO:0000256" key="2">
    <source>
        <dbReference type="ARBA" id="ARBA00022692"/>
    </source>
</evidence>
<dbReference type="AlphaFoldDB" id="B0XEP3"/>
<dbReference type="HOGENOM" id="CLU_1564420_0_0_1"/>
<dbReference type="PRINTS" id="PR00259">
    <property type="entry name" value="TMFOUR"/>
</dbReference>
<evidence type="ECO:0000313" key="7">
    <source>
        <dbReference type="EnsemblMetazoa" id="CPIJ017743-PA"/>
    </source>
</evidence>
<feature type="transmembrane region" description="Helical" evidence="5">
    <location>
        <begin position="92"/>
        <end position="115"/>
    </location>
</feature>
<comment type="subcellular location">
    <subcellularLocation>
        <location evidence="1">Membrane</location>
        <topology evidence="1">Multi-pass membrane protein</topology>
    </subcellularLocation>
</comment>
<gene>
    <name evidence="7" type="primary">6051721</name>
    <name evidence="6" type="ORF">CpipJ_CPIJ017743</name>
</gene>
<proteinExistence type="predicted"/>
<dbReference type="InParanoid" id="B0XEP3"/>
<keyword evidence="3 5" id="KW-1133">Transmembrane helix</keyword>
<dbReference type="STRING" id="7176.B0XEP3"/>
<dbReference type="PANTHER" id="PTHR19282:SF28">
    <property type="entry name" value="TETRASPANIN"/>
    <property type="match status" value="1"/>
</dbReference>
<evidence type="ECO:0000313" key="8">
    <source>
        <dbReference type="Proteomes" id="UP000002320"/>
    </source>
</evidence>
<name>B0XEP3_CULQU</name>
<protein>
    <submittedName>
        <fullName evidence="6">Tetraspanin</fullName>
    </submittedName>
</protein>
<reference evidence="6" key="1">
    <citation type="submission" date="2007-03" db="EMBL/GenBank/DDBJ databases">
        <title>Annotation of Culex pipiens quinquefasciatus.</title>
        <authorList>
            <consortium name="The Broad Institute Genome Sequencing Platform"/>
            <person name="Atkinson P.W."/>
            <person name="Hemingway J."/>
            <person name="Christensen B.M."/>
            <person name="Higgs S."/>
            <person name="Kodira C."/>
            <person name="Hannick L."/>
            <person name="Megy K."/>
            <person name="O'Leary S."/>
            <person name="Pearson M."/>
            <person name="Haas B.J."/>
            <person name="Mauceli E."/>
            <person name="Wortman J.R."/>
            <person name="Lee N.H."/>
            <person name="Guigo R."/>
            <person name="Stanke M."/>
            <person name="Alvarado L."/>
            <person name="Amedeo P."/>
            <person name="Antoine C.H."/>
            <person name="Arensburger P."/>
            <person name="Bidwell S.L."/>
            <person name="Crawford M."/>
            <person name="Camaro F."/>
            <person name="Devon K."/>
            <person name="Engels R."/>
            <person name="Hammond M."/>
            <person name="Howarth C."/>
            <person name="Koehrsen M."/>
            <person name="Lawson D."/>
            <person name="Montgomery P."/>
            <person name="Nene V."/>
            <person name="Nusbaum C."/>
            <person name="Puiu D."/>
            <person name="Romero-Severson J."/>
            <person name="Severson D.W."/>
            <person name="Shumway M."/>
            <person name="Sisk P."/>
            <person name="Stolte C."/>
            <person name="Zeng Q."/>
            <person name="Eisenstadt E."/>
            <person name="Fraser-Liggett C."/>
            <person name="Strausberg R."/>
            <person name="Galagan J."/>
            <person name="Birren B."/>
            <person name="Collins F.H."/>
        </authorList>
    </citation>
    <scope>NUCLEOTIDE SEQUENCE [LARGE SCALE GENOMIC DNA]</scope>
    <source>
        <strain evidence="6">JHB</strain>
    </source>
</reference>
<keyword evidence="4 5" id="KW-0472">Membrane</keyword>
<keyword evidence="8" id="KW-1185">Reference proteome</keyword>
<dbReference type="OMA" id="CIMEKKT"/>
<dbReference type="KEGG" id="cqu:CpipJ_CPIJ017743"/>
<evidence type="ECO:0000256" key="3">
    <source>
        <dbReference type="ARBA" id="ARBA00022989"/>
    </source>
</evidence>
<evidence type="ECO:0000256" key="4">
    <source>
        <dbReference type="ARBA" id="ARBA00023136"/>
    </source>
</evidence>
<dbReference type="eggNOG" id="KOG3882">
    <property type="taxonomic scope" value="Eukaryota"/>
</dbReference>
<accession>B0XEP3</accession>
<dbReference type="Pfam" id="PF00335">
    <property type="entry name" value="Tetraspanin"/>
    <property type="match status" value="1"/>
</dbReference>
<dbReference type="Proteomes" id="UP000002320">
    <property type="component" value="Unassembled WGS sequence"/>
</dbReference>
<dbReference type="EMBL" id="DS232849">
    <property type="protein sequence ID" value="EDS26104.1"/>
    <property type="molecule type" value="Genomic_DNA"/>
</dbReference>
<dbReference type="InterPro" id="IPR018499">
    <property type="entry name" value="Tetraspanin/Peripherin"/>
</dbReference>
<feature type="transmembrane region" description="Helical" evidence="5">
    <location>
        <begin position="64"/>
        <end position="85"/>
    </location>
</feature>
<dbReference type="EnsemblMetazoa" id="CPIJ017743-RA">
    <property type="protein sequence ID" value="CPIJ017743-PA"/>
    <property type="gene ID" value="CPIJ017743"/>
</dbReference>
<evidence type="ECO:0000256" key="1">
    <source>
        <dbReference type="ARBA" id="ARBA00004141"/>
    </source>
</evidence>
<reference evidence="7" key="2">
    <citation type="submission" date="2021-02" db="UniProtKB">
        <authorList>
            <consortium name="EnsemblMetazoa"/>
        </authorList>
    </citation>
    <scope>IDENTIFICATION</scope>
    <source>
        <strain evidence="7">JHB</strain>
    </source>
</reference>
<dbReference type="GO" id="GO:0005886">
    <property type="term" value="C:plasma membrane"/>
    <property type="evidence" value="ECO:0007669"/>
    <property type="project" value="TreeGrafter"/>
</dbReference>
<keyword evidence="2 5" id="KW-0812">Transmembrane</keyword>
<dbReference type="OrthoDB" id="10051815at2759"/>
<evidence type="ECO:0000256" key="5">
    <source>
        <dbReference type="SAM" id="Phobius"/>
    </source>
</evidence>
<dbReference type="PANTHER" id="PTHR19282">
    <property type="entry name" value="TETRASPANIN"/>
    <property type="match status" value="1"/>
</dbReference>
<organism>
    <name type="scientific">Culex quinquefasciatus</name>
    <name type="common">Southern house mosquito</name>
    <name type="synonym">Culex pungens</name>
    <dbReference type="NCBI Taxonomy" id="7176"/>
    <lineage>
        <taxon>Eukaryota</taxon>
        <taxon>Metazoa</taxon>
        <taxon>Ecdysozoa</taxon>
        <taxon>Arthropoda</taxon>
        <taxon>Hexapoda</taxon>
        <taxon>Insecta</taxon>
        <taxon>Pterygota</taxon>
        <taxon>Neoptera</taxon>
        <taxon>Endopterygota</taxon>
        <taxon>Diptera</taxon>
        <taxon>Nematocera</taxon>
        <taxon>Culicoidea</taxon>
        <taxon>Culicidae</taxon>
        <taxon>Culicinae</taxon>
        <taxon>Culicini</taxon>
        <taxon>Culex</taxon>
        <taxon>Culex</taxon>
    </lineage>
</organism>
<evidence type="ECO:0000313" key="6">
    <source>
        <dbReference type="EMBL" id="EDS26104.1"/>
    </source>
</evidence>
<feature type="transmembrane region" description="Helical" evidence="5">
    <location>
        <begin position="21"/>
        <end position="44"/>
    </location>
</feature>
<dbReference type="VEuPathDB" id="VectorBase:CPIJ017743"/>